<evidence type="ECO:0000256" key="1">
    <source>
        <dbReference type="SAM" id="SignalP"/>
    </source>
</evidence>
<dbReference type="Proteomes" id="UP001497600">
    <property type="component" value="Chromosome C"/>
</dbReference>
<protein>
    <submittedName>
        <fullName evidence="2">Uncharacterized protein</fullName>
    </submittedName>
</protein>
<proteinExistence type="predicted"/>
<keyword evidence="1" id="KW-0732">Signal</keyword>
<dbReference type="EMBL" id="OZ004255">
    <property type="protein sequence ID" value="CAK7900528.1"/>
    <property type="molecule type" value="Genomic_DNA"/>
</dbReference>
<sequence>MNYHLYLIIILFKGVIGNFAANSQRVCSPSKNELPYSGYRVDLQVVNFQSIEFHLYMCKDGRVLEDIVVPTNSSNSLADIHIPWTTELCNRAKTNCVKLARRKTFALRNLPLYFPGTSIGALFWKNKDHQPPLPLIAENTWDNQWIEMNGIFHRMVILHIPLLYTPGIDNRKHPLNSVGEQDWFKNILPNEDYNYKFDPRFISQKIWDSVCKLIEQKSNRNLLNGIWKDKLHSTKNPFLQIIFLSKILPQKIFIALVKDIDKIYSRFTY</sequence>
<feature type="chain" id="PRO_5046767489" evidence="1">
    <location>
        <begin position="21"/>
        <end position="269"/>
    </location>
</feature>
<organism evidence="2 3">
    <name type="scientific">[Candida] anglica</name>
    <dbReference type="NCBI Taxonomy" id="148631"/>
    <lineage>
        <taxon>Eukaryota</taxon>
        <taxon>Fungi</taxon>
        <taxon>Dikarya</taxon>
        <taxon>Ascomycota</taxon>
        <taxon>Saccharomycotina</taxon>
        <taxon>Pichiomycetes</taxon>
        <taxon>Debaryomycetaceae</taxon>
        <taxon>Kurtzmaniella</taxon>
    </lineage>
</organism>
<evidence type="ECO:0000313" key="3">
    <source>
        <dbReference type="Proteomes" id="UP001497600"/>
    </source>
</evidence>
<evidence type="ECO:0000313" key="2">
    <source>
        <dbReference type="EMBL" id="CAK7900528.1"/>
    </source>
</evidence>
<name>A0ABP0E974_9ASCO</name>
<keyword evidence="3" id="KW-1185">Reference proteome</keyword>
<accession>A0ABP0E974</accession>
<gene>
    <name evidence="2" type="ORF">CAAN4_C07756</name>
</gene>
<feature type="signal peptide" evidence="1">
    <location>
        <begin position="1"/>
        <end position="20"/>
    </location>
</feature>
<reference evidence="2 3" key="1">
    <citation type="submission" date="2024-01" db="EMBL/GenBank/DDBJ databases">
        <authorList>
            <consortium name="Genoscope - CEA"/>
            <person name="William W."/>
        </authorList>
    </citation>
    <scope>NUCLEOTIDE SEQUENCE [LARGE SCALE GENOMIC DNA]</scope>
    <source>
        <strain evidence="2 3">29B2s-10</strain>
    </source>
</reference>